<name>A0A7K3WIN1_9ACTN</name>
<gene>
    <name evidence="1" type="ORF">G1H19_20525</name>
</gene>
<dbReference type="EMBL" id="JAAGWK010000034">
    <property type="protein sequence ID" value="NEL56358.1"/>
    <property type="molecule type" value="Genomic_DNA"/>
</dbReference>
<protein>
    <submittedName>
        <fullName evidence="1">Uncharacterized protein</fullName>
    </submittedName>
</protein>
<evidence type="ECO:0000313" key="2">
    <source>
        <dbReference type="Proteomes" id="UP000470470"/>
    </source>
</evidence>
<evidence type="ECO:0000313" key="1">
    <source>
        <dbReference type="EMBL" id="NEL56358.1"/>
    </source>
</evidence>
<dbReference type="Proteomes" id="UP000470470">
    <property type="component" value="Unassembled WGS sequence"/>
</dbReference>
<proteinExistence type="predicted"/>
<dbReference type="AlphaFoldDB" id="A0A7K3WIN1"/>
<comment type="caution">
    <text evidence="1">The sequence shown here is derived from an EMBL/GenBank/DDBJ whole genome shotgun (WGS) entry which is preliminary data.</text>
</comment>
<sequence length="88" mass="9879">MTSERTRPATPVRTRGVEADRALLEQLRQMAVHQETASVLEMRAARAPSDPLARVLGERAQEHRRRAERIRAELAGRGITRTPASRPT</sequence>
<accession>A0A7K3WIN1</accession>
<reference evidence="1 2" key="1">
    <citation type="submission" date="2020-02" db="EMBL/GenBank/DDBJ databases">
        <title>The whole genome sequence of CPCC 205119.</title>
        <authorList>
            <person name="Jiang Z."/>
        </authorList>
    </citation>
    <scope>NUCLEOTIDE SEQUENCE [LARGE SCALE GENOMIC DNA]</scope>
    <source>
        <strain evidence="1 2">CPCC 205119</strain>
    </source>
</reference>
<organism evidence="1 2">
    <name type="scientific">Goekera deserti</name>
    <dbReference type="NCBI Taxonomy" id="2497753"/>
    <lineage>
        <taxon>Bacteria</taxon>
        <taxon>Bacillati</taxon>
        <taxon>Actinomycetota</taxon>
        <taxon>Actinomycetes</taxon>
        <taxon>Geodermatophilales</taxon>
        <taxon>Geodermatophilaceae</taxon>
        <taxon>Goekera</taxon>
    </lineage>
</organism>
<dbReference type="RefSeq" id="WP_152727742.1">
    <property type="nucleotide sequence ID" value="NZ_JAABOZ010000001.1"/>
</dbReference>
<keyword evidence="2" id="KW-1185">Reference proteome</keyword>